<accession>A0A1L3MG12</accession>
<organism evidence="1 2">
    <name type="scientific">Janibacter indicus</name>
    <dbReference type="NCBI Taxonomy" id="857417"/>
    <lineage>
        <taxon>Bacteria</taxon>
        <taxon>Bacillati</taxon>
        <taxon>Actinomycetota</taxon>
        <taxon>Actinomycetes</taxon>
        <taxon>Micrococcales</taxon>
        <taxon>Intrasporangiaceae</taxon>
        <taxon>Janibacter</taxon>
    </lineage>
</organism>
<proteinExistence type="predicted"/>
<protein>
    <recommendedName>
        <fullName evidence="3">Helix-turn-helix domain-containing protein</fullName>
    </recommendedName>
</protein>
<name>A0A1L3MG12_9MICO</name>
<evidence type="ECO:0000313" key="1">
    <source>
        <dbReference type="EMBL" id="APH01232.1"/>
    </source>
</evidence>
<sequence length="230" mass="24449">MELDDYVPVAMAARHLGLSDRRVRQLIESGALPARRMGHALLVPASAVASMKVHQSRRRRPLSPRSAATLLGALDELLGAPSPFLDAAIDRDRSRARARARQLVDDPEAMALLRAWIPPGGRRLALVHLGSPEAVADDPGVAVTGISHPLSGMAPAGEFEGHVAPTEVDDVVARHRLVPPPTGQPANVVLHVDEAPVTPARVLLALADWASPREDEQALRMLRGAAGSDS</sequence>
<dbReference type="RefSeq" id="WP_072624390.1">
    <property type="nucleotide sequence ID" value="NZ_CP013290.1"/>
</dbReference>
<dbReference type="KEGG" id="jte:ASJ30_06465"/>
<reference evidence="1 2" key="1">
    <citation type="submission" date="2015-11" db="EMBL/GenBank/DDBJ databases">
        <authorList>
            <person name="Zhang Y."/>
            <person name="Guo Z."/>
        </authorList>
    </citation>
    <scope>NUCLEOTIDE SEQUENCE [LARGE SCALE GENOMIC DNA]</scope>
    <source>
        <strain evidence="1 2">YFY001</strain>
    </source>
</reference>
<evidence type="ECO:0008006" key="3">
    <source>
        <dbReference type="Google" id="ProtNLM"/>
    </source>
</evidence>
<evidence type="ECO:0000313" key="2">
    <source>
        <dbReference type="Proteomes" id="UP000182938"/>
    </source>
</evidence>
<dbReference type="Proteomes" id="UP000182938">
    <property type="component" value="Chromosome"/>
</dbReference>
<gene>
    <name evidence="1" type="ORF">ASJ30_06465</name>
</gene>
<dbReference type="EMBL" id="CP013290">
    <property type="protein sequence ID" value="APH01232.1"/>
    <property type="molecule type" value="Genomic_DNA"/>
</dbReference>
<dbReference type="AlphaFoldDB" id="A0A1L3MG12"/>
<keyword evidence="2" id="KW-1185">Reference proteome</keyword>